<dbReference type="OrthoDB" id="85825at2157"/>
<protein>
    <submittedName>
        <fullName evidence="2">Uncharacterized protein</fullName>
    </submittedName>
</protein>
<reference evidence="2 3" key="1">
    <citation type="journal article" date="2011" name="J. Bacteriol.">
        <title>Complete genome sequence of the obligate piezophilic hyperthermophilic archaeon Pyrococcus yayanosii CH1.</title>
        <authorList>
            <person name="Jun X."/>
            <person name="Lupeng L."/>
            <person name="Minjuan X."/>
            <person name="Oger P."/>
            <person name="Fengping W."/>
            <person name="Jebbar M."/>
            <person name="Xiang X."/>
        </authorList>
    </citation>
    <scope>NUCLEOTIDE SEQUENCE [LARGE SCALE GENOMIC DNA]</scope>
    <source>
        <strain evidence="3">CH1 / JCM 16557</strain>
    </source>
</reference>
<evidence type="ECO:0000313" key="2">
    <source>
        <dbReference type="EMBL" id="AEH24289.1"/>
    </source>
</evidence>
<proteinExistence type="predicted"/>
<name>F8AI62_PYRYC</name>
<dbReference type="eggNOG" id="arCOG05819">
    <property type="taxonomic scope" value="Archaea"/>
</dbReference>
<keyword evidence="1" id="KW-0175">Coiled coil</keyword>
<dbReference type="GeneID" id="10837177"/>
<dbReference type="HOGENOM" id="CLU_1324067_0_0_2"/>
<dbReference type="RefSeq" id="WP_013905346.1">
    <property type="nucleotide sequence ID" value="NC_015680.1"/>
</dbReference>
<feature type="coiled-coil region" evidence="1">
    <location>
        <begin position="66"/>
        <end position="96"/>
    </location>
</feature>
<organism evidence="2 3">
    <name type="scientific">Pyrococcus yayanosii (strain CH1 / JCM 16557)</name>
    <dbReference type="NCBI Taxonomy" id="529709"/>
    <lineage>
        <taxon>Archaea</taxon>
        <taxon>Methanobacteriati</taxon>
        <taxon>Methanobacteriota</taxon>
        <taxon>Thermococci</taxon>
        <taxon>Thermococcales</taxon>
        <taxon>Thermococcaceae</taxon>
        <taxon>Pyrococcus</taxon>
    </lineage>
</organism>
<evidence type="ECO:0000256" key="1">
    <source>
        <dbReference type="SAM" id="Coils"/>
    </source>
</evidence>
<gene>
    <name evidence="2" type="ordered locus">PYCH_06010</name>
</gene>
<dbReference type="EMBL" id="CP002779">
    <property type="protein sequence ID" value="AEH24289.1"/>
    <property type="molecule type" value="Genomic_DNA"/>
</dbReference>
<keyword evidence="3" id="KW-1185">Reference proteome</keyword>
<evidence type="ECO:0000313" key="3">
    <source>
        <dbReference type="Proteomes" id="UP000008386"/>
    </source>
</evidence>
<dbReference type="KEGG" id="pya:PYCH_06010"/>
<dbReference type="Proteomes" id="UP000008386">
    <property type="component" value="Chromosome"/>
</dbReference>
<accession>F8AI62</accession>
<dbReference type="AlphaFoldDB" id="F8AI62"/>
<sequence>MKFRGSTFGNSVRIEFEILRLGELKIDDLSDFDTDEIKLEIRSSTSGLKLIGIWEGDIERVGEGIKKALEESAKLREKLLRRMKNKVERIRKALTEMGFREESMSYGDVVRFTKKVGDYEIAILVSSRDDVVRVEVYGNNRKLLTPELETLFEDVNVEELELYDIEEEGKEERVIINLELPKTDEKPEKRIAEAIEILENILMT</sequence>